<organism evidence="2 3">
    <name type="scientific">Araneus ventricosus</name>
    <name type="common">Orbweaver spider</name>
    <name type="synonym">Epeira ventricosa</name>
    <dbReference type="NCBI Taxonomy" id="182803"/>
    <lineage>
        <taxon>Eukaryota</taxon>
        <taxon>Metazoa</taxon>
        <taxon>Ecdysozoa</taxon>
        <taxon>Arthropoda</taxon>
        <taxon>Chelicerata</taxon>
        <taxon>Arachnida</taxon>
        <taxon>Araneae</taxon>
        <taxon>Araneomorphae</taxon>
        <taxon>Entelegynae</taxon>
        <taxon>Araneoidea</taxon>
        <taxon>Araneidae</taxon>
        <taxon>Araneus</taxon>
    </lineage>
</organism>
<protein>
    <recommendedName>
        <fullName evidence="1">RNase H type-1 domain-containing protein</fullName>
    </recommendedName>
</protein>
<sequence length="147" mass="16044">MTPRDASPSPSFRRSPKPGASIIVTSHKLPQITAFAPATFAGSTSKPALADVEKTLQTISFTTPNTAHYMSTLKVLQIHQPKNNLVEEVRALVDETVSLHWVKAHIGIAGNEAADKAAKEASMNPTIDIHLQLPERSFKTRCKQHLL</sequence>
<reference evidence="2 3" key="1">
    <citation type="journal article" date="2019" name="Sci. Rep.">
        <title>Orb-weaving spider Araneus ventricosus genome elucidates the spidroin gene catalogue.</title>
        <authorList>
            <person name="Kono N."/>
            <person name="Nakamura H."/>
            <person name="Ohtoshi R."/>
            <person name="Moran D.A.P."/>
            <person name="Shinohara A."/>
            <person name="Yoshida Y."/>
            <person name="Fujiwara M."/>
            <person name="Mori M."/>
            <person name="Tomita M."/>
            <person name="Arakawa K."/>
        </authorList>
    </citation>
    <scope>NUCLEOTIDE SEQUENCE [LARGE SCALE GENOMIC DNA]</scope>
</reference>
<dbReference type="Pfam" id="PF00075">
    <property type="entry name" value="RNase_H"/>
    <property type="match status" value="1"/>
</dbReference>
<dbReference type="InterPro" id="IPR036397">
    <property type="entry name" value="RNaseH_sf"/>
</dbReference>
<gene>
    <name evidence="2" type="ORF">AVEN_48317_1</name>
</gene>
<evidence type="ECO:0000259" key="1">
    <source>
        <dbReference type="Pfam" id="PF00075"/>
    </source>
</evidence>
<dbReference type="GO" id="GO:0003676">
    <property type="term" value="F:nucleic acid binding"/>
    <property type="evidence" value="ECO:0007669"/>
    <property type="project" value="InterPro"/>
</dbReference>
<feature type="domain" description="RNase H type-1" evidence="1">
    <location>
        <begin position="81"/>
        <end position="122"/>
    </location>
</feature>
<accession>A0A4Y2QFZ4</accession>
<dbReference type="GO" id="GO:0004523">
    <property type="term" value="F:RNA-DNA hybrid ribonuclease activity"/>
    <property type="evidence" value="ECO:0007669"/>
    <property type="project" value="InterPro"/>
</dbReference>
<dbReference type="InterPro" id="IPR012337">
    <property type="entry name" value="RNaseH-like_sf"/>
</dbReference>
<comment type="caution">
    <text evidence="2">The sequence shown here is derived from an EMBL/GenBank/DDBJ whole genome shotgun (WGS) entry which is preliminary data.</text>
</comment>
<name>A0A4Y2QFZ4_ARAVE</name>
<keyword evidence="3" id="KW-1185">Reference proteome</keyword>
<evidence type="ECO:0000313" key="2">
    <source>
        <dbReference type="EMBL" id="GBN61406.1"/>
    </source>
</evidence>
<dbReference type="AlphaFoldDB" id="A0A4Y2QFZ4"/>
<dbReference type="Proteomes" id="UP000499080">
    <property type="component" value="Unassembled WGS sequence"/>
</dbReference>
<dbReference type="SUPFAM" id="SSF53098">
    <property type="entry name" value="Ribonuclease H-like"/>
    <property type="match status" value="1"/>
</dbReference>
<dbReference type="EMBL" id="BGPR01013609">
    <property type="protein sequence ID" value="GBN61406.1"/>
    <property type="molecule type" value="Genomic_DNA"/>
</dbReference>
<proteinExistence type="predicted"/>
<evidence type="ECO:0000313" key="3">
    <source>
        <dbReference type="Proteomes" id="UP000499080"/>
    </source>
</evidence>
<dbReference type="OrthoDB" id="6515318at2759"/>
<dbReference type="Gene3D" id="3.30.420.10">
    <property type="entry name" value="Ribonuclease H-like superfamily/Ribonuclease H"/>
    <property type="match status" value="1"/>
</dbReference>
<dbReference type="InterPro" id="IPR002156">
    <property type="entry name" value="RNaseH_domain"/>
</dbReference>